<protein>
    <submittedName>
        <fullName evidence="1">Uncharacterized protein</fullName>
    </submittedName>
</protein>
<gene>
    <name evidence="1" type="ORF">LMG32289_06214</name>
</gene>
<keyword evidence="2" id="KW-1185">Reference proteome</keyword>
<evidence type="ECO:0000313" key="1">
    <source>
        <dbReference type="EMBL" id="CAG9186013.1"/>
    </source>
</evidence>
<accession>A0ABM8Y032</accession>
<sequence>MPQKQKGFTAIVNKLHIHAMRRTATSDVHVPKSEAQFFHVYRREQSRDLTLVKGNLSFDSAADFCLAHGTLH</sequence>
<comment type="caution">
    <text evidence="1">The sequence shown here is derived from an EMBL/GenBank/DDBJ whole genome shotgun (WGS) entry which is preliminary data.</text>
</comment>
<proteinExistence type="predicted"/>
<dbReference type="EMBL" id="CAJZAG010000016">
    <property type="protein sequence ID" value="CAG9186013.1"/>
    <property type="molecule type" value="Genomic_DNA"/>
</dbReference>
<dbReference type="RefSeq" id="WP_223995305.1">
    <property type="nucleotide sequence ID" value="NZ_CAJZAG010000016.1"/>
</dbReference>
<dbReference type="Proteomes" id="UP000706525">
    <property type="component" value="Unassembled WGS sequence"/>
</dbReference>
<organism evidence="1 2">
    <name type="scientific">Cupriavidus pampae</name>
    <dbReference type="NCBI Taxonomy" id="659251"/>
    <lineage>
        <taxon>Bacteria</taxon>
        <taxon>Pseudomonadati</taxon>
        <taxon>Pseudomonadota</taxon>
        <taxon>Betaproteobacteria</taxon>
        <taxon>Burkholderiales</taxon>
        <taxon>Burkholderiaceae</taxon>
        <taxon>Cupriavidus</taxon>
    </lineage>
</organism>
<name>A0ABM8Y032_9BURK</name>
<reference evidence="1 2" key="1">
    <citation type="submission" date="2021-08" db="EMBL/GenBank/DDBJ databases">
        <authorList>
            <person name="Peeters C."/>
        </authorList>
    </citation>
    <scope>NUCLEOTIDE SEQUENCE [LARGE SCALE GENOMIC DNA]</scope>
    <source>
        <strain evidence="1 2">LMG 32289</strain>
    </source>
</reference>
<evidence type="ECO:0000313" key="2">
    <source>
        <dbReference type="Proteomes" id="UP000706525"/>
    </source>
</evidence>